<keyword evidence="4 7" id="KW-0812">Transmembrane</keyword>
<evidence type="ECO:0000256" key="4">
    <source>
        <dbReference type="ARBA" id="ARBA00022692"/>
    </source>
</evidence>
<feature type="domain" description="VTT" evidence="8">
    <location>
        <begin position="30"/>
        <end position="160"/>
    </location>
</feature>
<evidence type="ECO:0000256" key="2">
    <source>
        <dbReference type="ARBA" id="ARBA00010792"/>
    </source>
</evidence>
<dbReference type="InterPro" id="IPR051311">
    <property type="entry name" value="DedA_domain"/>
</dbReference>
<evidence type="ECO:0000256" key="1">
    <source>
        <dbReference type="ARBA" id="ARBA00004651"/>
    </source>
</evidence>
<keyword evidence="5 7" id="KW-1133">Transmembrane helix</keyword>
<keyword evidence="3" id="KW-1003">Cell membrane</keyword>
<reference evidence="9 10" key="1">
    <citation type="submission" date="2023-10" db="EMBL/GenBank/DDBJ databases">
        <title>179-bfca-hs.</title>
        <authorList>
            <person name="Miliotis G."/>
            <person name="Sengupta P."/>
            <person name="Hameed A."/>
            <person name="Chuvochina M."/>
            <person name="Mcdonagh F."/>
            <person name="Simpson A.C."/>
            <person name="Singh N.K."/>
            <person name="Rekha P.D."/>
            <person name="Raman K."/>
            <person name="Hugenholtz P."/>
            <person name="Venkateswaran K."/>
        </authorList>
    </citation>
    <scope>NUCLEOTIDE SEQUENCE [LARGE SCALE GENOMIC DNA]</scope>
    <source>
        <strain evidence="9 10">179-BFC-A-HS</strain>
    </source>
</reference>
<dbReference type="Proteomes" id="UP001228376">
    <property type="component" value="Unassembled WGS sequence"/>
</dbReference>
<feature type="transmembrane region" description="Helical" evidence="7">
    <location>
        <begin position="12"/>
        <end position="30"/>
    </location>
</feature>
<dbReference type="InterPro" id="IPR032816">
    <property type="entry name" value="VTT_dom"/>
</dbReference>
<evidence type="ECO:0000313" key="9">
    <source>
        <dbReference type="EMBL" id="MDY0404211.1"/>
    </source>
</evidence>
<dbReference type="RefSeq" id="WP_320384149.1">
    <property type="nucleotide sequence ID" value="NZ_JAROCA020000001.1"/>
</dbReference>
<keyword evidence="6 7" id="KW-0472">Membrane</keyword>
<accession>A0ABU5CD03</accession>
<sequence length="225" mass="25607">MEAWITDIMDHYGYIGIFLLIMLENIFPPIPSEVILTFGGFMTMTTNMSVLGVAVAATIGSVAGAVVLYGIGLLINVDRLERLVDRWGHILRLTKKDVRKAQSWFDKYGVWTVFFCRFVPVIRSLISVPAGMARMNFWTFLLLTVVGTAIWNFVLIRIGAAVGSSWHEIVNYMDVFSNIVYVVLAVLIIVFVILFSKSEKDRRNEQKNAWRKNPSVLHESLRWSD</sequence>
<comment type="caution">
    <text evidence="9">The sequence shown here is derived from an EMBL/GenBank/DDBJ whole genome shotgun (WGS) entry which is preliminary data.</text>
</comment>
<gene>
    <name evidence="9" type="ORF">P5G51_001225</name>
</gene>
<evidence type="ECO:0000256" key="7">
    <source>
        <dbReference type="SAM" id="Phobius"/>
    </source>
</evidence>
<evidence type="ECO:0000256" key="5">
    <source>
        <dbReference type="ARBA" id="ARBA00022989"/>
    </source>
</evidence>
<evidence type="ECO:0000256" key="3">
    <source>
        <dbReference type="ARBA" id="ARBA00022475"/>
    </source>
</evidence>
<protein>
    <submittedName>
        <fullName evidence="9">DedA family protein</fullName>
    </submittedName>
</protein>
<evidence type="ECO:0000313" key="10">
    <source>
        <dbReference type="Proteomes" id="UP001228376"/>
    </source>
</evidence>
<dbReference type="PANTHER" id="PTHR42709">
    <property type="entry name" value="ALKALINE PHOSPHATASE LIKE PROTEIN"/>
    <property type="match status" value="1"/>
</dbReference>
<comment type="subcellular location">
    <subcellularLocation>
        <location evidence="1">Cell membrane</location>
        <topology evidence="1">Multi-pass membrane protein</topology>
    </subcellularLocation>
</comment>
<organism evidence="9 10">
    <name type="scientific">Tigheibacillus jepli</name>
    <dbReference type="NCBI Taxonomy" id="3035914"/>
    <lineage>
        <taxon>Bacteria</taxon>
        <taxon>Bacillati</taxon>
        <taxon>Bacillota</taxon>
        <taxon>Bacilli</taxon>
        <taxon>Bacillales</taxon>
        <taxon>Bacillaceae</taxon>
        <taxon>Tigheibacillus</taxon>
    </lineage>
</organism>
<feature type="transmembrane region" description="Helical" evidence="7">
    <location>
        <begin position="138"/>
        <end position="163"/>
    </location>
</feature>
<feature type="transmembrane region" description="Helical" evidence="7">
    <location>
        <begin position="50"/>
        <end position="75"/>
    </location>
</feature>
<dbReference type="PANTHER" id="PTHR42709:SF6">
    <property type="entry name" value="UNDECAPRENYL PHOSPHATE TRANSPORTER A"/>
    <property type="match status" value="1"/>
</dbReference>
<feature type="transmembrane region" description="Helical" evidence="7">
    <location>
        <begin position="175"/>
        <end position="195"/>
    </location>
</feature>
<proteinExistence type="inferred from homology"/>
<evidence type="ECO:0000259" key="8">
    <source>
        <dbReference type="Pfam" id="PF09335"/>
    </source>
</evidence>
<evidence type="ECO:0000256" key="6">
    <source>
        <dbReference type="ARBA" id="ARBA00023136"/>
    </source>
</evidence>
<name>A0ABU5CD03_9BACI</name>
<dbReference type="Pfam" id="PF09335">
    <property type="entry name" value="VTT_dom"/>
    <property type="match status" value="1"/>
</dbReference>
<keyword evidence="10" id="KW-1185">Reference proteome</keyword>
<dbReference type="EMBL" id="JAROCA020000001">
    <property type="protein sequence ID" value="MDY0404211.1"/>
    <property type="molecule type" value="Genomic_DNA"/>
</dbReference>
<comment type="similarity">
    <text evidence="2">Belongs to the DedA family.</text>
</comment>